<organism evidence="1">
    <name type="scientific">Pararge aegeria</name>
    <name type="common">speckled wood butterfly</name>
    <dbReference type="NCBI Taxonomy" id="116150"/>
    <lineage>
        <taxon>Eukaryota</taxon>
        <taxon>Metazoa</taxon>
        <taxon>Ecdysozoa</taxon>
        <taxon>Arthropoda</taxon>
        <taxon>Hexapoda</taxon>
        <taxon>Insecta</taxon>
        <taxon>Pterygota</taxon>
        <taxon>Neoptera</taxon>
        <taxon>Endopterygota</taxon>
        <taxon>Lepidoptera</taxon>
        <taxon>Glossata</taxon>
        <taxon>Ditrysia</taxon>
        <taxon>Papilionoidea</taxon>
        <taxon>Nymphalidae</taxon>
        <taxon>Satyrinae</taxon>
        <taxon>Satyrini</taxon>
        <taxon>Parargina</taxon>
        <taxon>Pararge</taxon>
    </lineage>
</organism>
<dbReference type="AlphaFoldDB" id="S4PBZ4"/>
<dbReference type="EMBL" id="GAIX01004381">
    <property type="protein sequence ID" value="JAA88179.1"/>
    <property type="molecule type" value="Transcribed_RNA"/>
</dbReference>
<name>S4PBZ4_9NEOP</name>
<reference evidence="1" key="2">
    <citation type="submission" date="2013-05" db="EMBL/GenBank/DDBJ databases">
        <authorList>
            <person name="Carter J.-M."/>
            <person name="Baker S.C."/>
            <person name="Pink R."/>
            <person name="Carter D.R.F."/>
            <person name="Collins A."/>
            <person name="Tomlin J."/>
            <person name="Gibbs M."/>
            <person name="Breuker C.J."/>
        </authorList>
    </citation>
    <scope>NUCLEOTIDE SEQUENCE</scope>
    <source>
        <tissue evidence="1">Ovary</tissue>
    </source>
</reference>
<protein>
    <submittedName>
        <fullName evidence="1">Uncharacterized protein</fullName>
    </submittedName>
</protein>
<sequence length="69" mass="8511">MNVVARAMRGRVPSYRNCYKIRKLNYHPKWSFYKLPRLQTRTRLSTKQCVKNINFWNWTPVLIQLYSYL</sequence>
<evidence type="ECO:0000313" key="1">
    <source>
        <dbReference type="EMBL" id="JAA88179.1"/>
    </source>
</evidence>
<reference evidence="1" key="1">
    <citation type="journal article" date="2013" name="BMC Genomics">
        <title>Unscrambling butterfly oogenesis.</title>
        <authorList>
            <person name="Carter J.M."/>
            <person name="Baker S.C."/>
            <person name="Pink R."/>
            <person name="Carter D.R."/>
            <person name="Collins A."/>
            <person name="Tomlin J."/>
            <person name="Gibbs M."/>
            <person name="Breuker C.J."/>
        </authorList>
    </citation>
    <scope>NUCLEOTIDE SEQUENCE</scope>
    <source>
        <tissue evidence="1">Ovary</tissue>
    </source>
</reference>
<proteinExistence type="predicted"/>
<accession>S4PBZ4</accession>